<gene>
    <name evidence="2" type="ORF">NONO_c62880</name>
</gene>
<dbReference type="Proteomes" id="UP000019150">
    <property type="component" value="Chromosome"/>
</dbReference>
<keyword evidence="3" id="KW-1185">Reference proteome</keyword>
<dbReference type="OrthoDB" id="4371734at2"/>
<evidence type="ECO:0008006" key="4">
    <source>
        <dbReference type="Google" id="ProtNLM"/>
    </source>
</evidence>
<dbReference type="eggNOG" id="ENOG502ZQZE">
    <property type="taxonomic scope" value="Bacteria"/>
</dbReference>
<name>W5TQ31_9NOCA</name>
<accession>W5TQ31</accession>
<feature type="region of interest" description="Disordered" evidence="1">
    <location>
        <begin position="14"/>
        <end position="43"/>
    </location>
</feature>
<protein>
    <recommendedName>
        <fullName evidence="4">DUF3298 domain-containing protein</fullName>
    </recommendedName>
</protein>
<dbReference type="HOGENOM" id="CLU_087909_0_0_11"/>
<dbReference type="KEGG" id="nno:NONO_c62880"/>
<evidence type="ECO:0000256" key="1">
    <source>
        <dbReference type="SAM" id="MobiDB-lite"/>
    </source>
</evidence>
<evidence type="ECO:0000313" key="2">
    <source>
        <dbReference type="EMBL" id="AHH21058.1"/>
    </source>
</evidence>
<dbReference type="EMBL" id="CP006850">
    <property type="protein sequence ID" value="AHH21058.1"/>
    <property type="molecule type" value="Genomic_DNA"/>
</dbReference>
<dbReference type="AlphaFoldDB" id="W5TQ31"/>
<dbReference type="STRING" id="1415166.NONO_c62880"/>
<dbReference type="PATRIC" id="fig|1415166.3.peg.6460"/>
<dbReference type="RefSeq" id="WP_148307029.1">
    <property type="nucleotide sequence ID" value="NZ_CP006850.1"/>
</dbReference>
<organism evidence="2 3">
    <name type="scientific">Nocardia nova SH22a</name>
    <dbReference type="NCBI Taxonomy" id="1415166"/>
    <lineage>
        <taxon>Bacteria</taxon>
        <taxon>Bacillati</taxon>
        <taxon>Actinomycetota</taxon>
        <taxon>Actinomycetes</taxon>
        <taxon>Mycobacteriales</taxon>
        <taxon>Nocardiaceae</taxon>
        <taxon>Nocardia</taxon>
    </lineage>
</organism>
<evidence type="ECO:0000313" key="3">
    <source>
        <dbReference type="Proteomes" id="UP000019150"/>
    </source>
</evidence>
<sequence>MLASVLLISTLSACGSGDDGSSSPPVAPQNANADPCPATTPGTPARYQVTRDRERNQNAQVAYDVTVPQLAGGDDAVREKFNTAMRASLTDRVTEATGMIVDGGLPYRCADSSHVTRIGDHVIAGILVTSYNFGGPHPTNQLGTIVIDTGTAQPVRLASALNDPDSAWTALAVMAPTLVPSGEPPLSEPARSEVSFVNWVPSPEGLTVYFPVAHVAGDFHPVLYPWDRIRDLLKSEVLATLSS</sequence>
<proteinExistence type="predicted"/>
<reference evidence="2 3" key="1">
    <citation type="journal article" date="2014" name="Appl. Environ. Microbiol.">
        <title>Insights into the Microbial Degradation of Rubber and Gutta-Percha by Analysis of the Complete Genome of Nocardia nova SH22a.</title>
        <authorList>
            <person name="Luo Q."/>
            <person name="Hiessl S."/>
            <person name="Poehlein A."/>
            <person name="Daniel R."/>
            <person name="Steinbuchel A."/>
        </authorList>
    </citation>
    <scope>NUCLEOTIDE SEQUENCE [LARGE SCALE GENOMIC DNA]</scope>
    <source>
        <strain evidence="2">SH22a</strain>
    </source>
</reference>